<proteinExistence type="predicted"/>
<organism evidence="9 10">
    <name type="scientific">Thiocystis violascens (strain ATCC 17096 / DSM 198 / 6111)</name>
    <name type="common">Chromatium violascens</name>
    <dbReference type="NCBI Taxonomy" id="765911"/>
    <lineage>
        <taxon>Bacteria</taxon>
        <taxon>Pseudomonadati</taxon>
        <taxon>Pseudomonadota</taxon>
        <taxon>Gammaproteobacteria</taxon>
        <taxon>Chromatiales</taxon>
        <taxon>Chromatiaceae</taxon>
        <taxon>Thiocystis</taxon>
    </lineage>
</organism>
<dbReference type="PROSITE" id="PS50112">
    <property type="entry name" value="PAS"/>
    <property type="match status" value="1"/>
</dbReference>
<evidence type="ECO:0000256" key="1">
    <source>
        <dbReference type="ARBA" id="ARBA00000085"/>
    </source>
</evidence>
<dbReference type="Gene3D" id="3.30.565.10">
    <property type="entry name" value="Histidine kinase-like ATPase, C-terminal domain"/>
    <property type="match status" value="1"/>
</dbReference>
<dbReference type="InterPro" id="IPR036890">
    <property type="entry name" value="HATPase_C_sf"/>
</dbReference>
<dbReference type="eggNOG" id="COG4191">
    <property type="taxonomic scope" value="Bacteria"/>
</dbReference>
<keyword evidence="5 9" id="KW-0418">Kinase</keyword>
<evidence type="ECO:0000256" key="6">
    <source>
        <dbReference type="SAM" id="MobiDB-lite"/>
    </source>
</evidence>
<dbReference type="InterPro" id="IPR003594">
    <property type="entry name" value="HATPase_dom"/>
</dbReference>
<gene>
    <name evidence="9" type="ordered locus">Thivi_4079</name>
</gene>
<dbReference type="PANTHER" id="PTHR43304">
    <property type="entry name" value="PHYTOCHROME-LIKE PROTEIN CPH1"/>
    <property type="match status" value="1"/>
</dbReference>
<dbReference type="AlphaFoldDB" id="I3YFY4"/>
<dbReference type="InterPro" id="IPR000014">
    <property type="entry name" value="PAS"/>
</dbReference>
<dbReference type="InterPro" id="IPR052162">
    <property type="entry name" value="Sensor_kinase/Photoreceptor"/>
</dbReference>
<protein>
    <recommendedName>
        <fullName evidence="2">histidine kinase</fullName>
        <ecNumber evidence="2">2.7.13.3</ecNumber>
    </recommendedName>
</protein>
<dbReference type="PRINTS" id="PR00344">
    <property type="entry name" value="BCTRLSENSOR"/>
</dbReference>
<feature type="domain" description="Histidine kinase" evidence="7">
    <location>
        <begin position="367"/>
        <end position="582"/>
    </location>
</feature>
<comment type="catalytic activity">
    <reaction evidence="1">
        <text>ATP + protein L-histidine = ADP + protein N-phospho-L-histidine.</text>
        <dbReference type="EC" id="2.7.13.3"/>
    </reaction>
</comment>
<evidence type="ECO:0000313" key="9">
    <source>
        <dbReference type="EMBL" id="AFL75902.1"/>
    </source>
</evidence>
<dbReference type="InterPro" id="IPR005467">
    <property type="entry name" value="His_kinase_dom"/>
</dbReference>
<evidence type="ECO:0000313" key="10">
    <source>
        <dbReference type="Proteomes" id="UP000006062"/>
    </source>
</evidence>
<dbReference type="STRING" id="765911.Thivi_4079"/>
<dbReference type="InterPro" id="IPR013656">
    <property type="entry name" value="PAS_4"/>
</dbReference>
<dbReference type="EC" id="2.7.13.3" evidence="2"/>
<dbReference type="Gene3D" id="3.30.450.20">
    <property type="entry name" value="PAS domain"/>
    <property type="match status" value="2"/>
</dbReference>
<name>I3YFY4_THIV6</name>
<dbReference type="NCBIfam" id="TIGR00229">
    <property type="entry name" value="sensory_box"/>
    <property type="match status" value="1"/>
</dbReference>
<evidence type="ECO:0000256" key="2">
    <source>
        <dbReference type="ARBA" id="ARBA00012438"/>
    </source>
</evidence>
<dbReference type="PANTHER" id="PTHR43304:SF1">
    <property type="entry name" value="PAC DOMAIN-CONTAINING PROTEIN"/>
    <property type="match status" value="1"/>
</dbReference>
<dbReference type="Proteomes" id="UP000006062">
    <property type="component" value="Chromosome"/>
</dbReference>
<dbReference type="Pfam" id="PF08448">
    <property type="entry name" value="PAS_4"/>
    <property type="match status" value="2"/>
</dbReference>
<dbReference type="EMBL" id="CP003154">
    <property type="protein sequence ID" value="AFL75902.1"/>
    <property type="molecule type" value="Genomic_DNA"/>
</dbReference>
<feature type="region of interest" description="Disordered" evidence="6">
    <location>
        <begin position="1"/>
        <end position="25"/>
    </location>
</feature>
<evidence type="ECO:0000256" key="3">
    <source>
        <dbReference type="ARBA" id="ARBA00022553"/>
    </source>
</evidence>
<evidence type="ECO:0000259" key="8">
    <source>
        <dbReference type="PROSITE" id="PS50112"/>
    </source>
</evidence>
<dbReference type="SMART" id="SM00091">
    <property type="entry name" value="PAS"/>
    <property type="match status" value="2"/>
</dbReference>
<feature type="domain" description="PAS" evidence="8">
    <location>
        <begin position="87"/>
        <end position="131"/>
    </location>
</feature>
<dbReference type="HOGENOM" id="CLU_000445_114_39_6"/>
<dbReference type="RefSeq" id="WP_014780288.1">
    <property type="nucleotide sequence ID" value="NC_018012.1"/>
</dbReference>
<dbReference type="SUPFAM" id="SSF55874">
    <property type="entry name" value="ATPase domain of HSP90 chaperone/DNA topoisomerase II/histidine kinase"/>
    <property type="match status" value="1"/>
</dbReference>
<dbReference type="SMART" id="SM00387">
    <property type="entry name" value="HATPase_c"/>
    <property type="match status" value="1"/>
</dbReference>
<sequence>MRDKMRKLPAVSLAASDGGEGERPAETGLLDKGLLRAQFQNLIAALNSARLANDATQSLMLDLRSHQIELEMQGHELCKSQEALETSRDHYASLFQDAPVGYVVFDAAGMIRAINRVAAALLGQPADRLAGCPFQRFLVGRRNSAFLAHLRAVFADAGVPPAAFDLVERLHDASRARVVRLRSIRRESAVGTECFTVLLDITAEHEAEERRLASDRLRQSVLDALPAQIAVLDPAGHILAVNRAWREFADENGGADVLRDAINLNYLDICERAEQGAGTDVPPAAAGIREVIQRRRPSFSVEYPCHSRQQQRWFLMNVAPLGGELNGAVVVHMDITERRQAEEAARRARDAIAQVDRLNAVGILAFSLIHELLQPLSAAGFFCNAASQLVEGPNADPRRLIQVIARIDEQVRRTGDIMERLRSFLRGRQMQKIVVSAEQVFRHALDLVQWFASDHGVQLRLVAPAELPEILTDPVQVEQVLVNLICNAVQAIDGAGSTRREVVVEVVPRPAEIELIVTDSGPGLPANQHERLFNIFESTRDASLGLGLAISRAIAEALGGRLWAEPNPSEGAEFHFTLPLNRV</sequence>
<accession>I3YFY4</accession>
<evidence type="ECO:0000256" key="4">
    <source>
        <dbReference type="ARBA" id="ARBA00022679"/>
    </source>
</evidence>
<dbReference type="KEGG" id="tvi:Thivi_4079"/>
<dbReference type="Pfam" id="PF02518">
    <property type="entry name" value="HATPase_c"/>
    <property type="match status" value="1"/>
</dbReference>
<evidence type="ECO:0000259" key="7">
    <source>
        <dbReference type="PROSITE" id="PS50109"/>
    </source>
</evidence>
<keyword evidence="3" id="KW-0597">Phosphoprotein</keyword>
<reference evidence="9 10" key="1">
    <citation type="submission" date="2012-06" db="EMBL/GenBank/DDBJ databases">
        <title>Complete sequence of Thiocystis violascens DSM 198.</title>
        <authorList>
            <consortium name="US DOE Joint Genome Institute"/>
            <person name="Lucas S."/>
            <person name="Han J."/>
            <person name="Lapidus A."/>
            <person name="Cheng J.-F."/>
            <person name="Goodwin L."/>
            <person name="Pitluck S."/>
            <person name="Peters L."/>
            <person name="Ovchinnikova G."/>
            <person name="Teshima H."/>
            <person name="Detter J.C."/>
            <person name="Han C."/>
            <person name="Tapia R."/>
            <person name="Land M."/>
            <person name="Hauser L."/>
            <person name="Kyrpides N."/>
            <person name="Ivanova N."/>
            <person name="Pagani I."/>
            <person name="Vogl K."/>
            <person name="Liu Z."/>
            <person name="Frigaard N.-U."/>
            <person name="Bryant D."/>
            <person name="Woyke T."/>
        </authorList>
    </citation>
    <scope>NUCLEOTIDE SEQUENCE [LARGE SCALE GENOMIC DNA]</scope>
    <source>
        <strain evidence="10">ATCC 17096 / DSM 198 / 6111</strain>
    </source>
</reference>
<dbReference type="PROSITE" id="PS50109">
    <property type="entry name" value="HIS_KIN"/>
    <property type="match status" value="1"/>
</dbReference>
<dbReference type="InterPro" id="IPR004358">
    <property type="entry name" value="Sig_transdc_His_kin-like_C"/>
</dbReference>
<dbReference type="eggNOG" id="COG5000">
    <property type="taxonomic scope" value="Bacteria"/>
</dbReference>
<dbReference type="InterPro" id="IPR035965">
    <property type="entry name" value="PAS-like_dom_sf"/>
</dbReference>
<dbReference type="GO" id="GO:0004673">
    <property type="term" value="F:protein histidine kinase activity"/>
    <property type="evidence" value="ECO:0007669"/>
    <property type="project" value="UniProtKB-EC"/>
</dbReference>
<evidence type="ECO:0000256" key="5">
    <source>
        <dbReference type="ARBA" id="ARBA00022777"/>
    </source>
</evidence>
<keyword evidence="10" id="KW-1185">Reference proteome</keyword>
<dbReference type="SUPFAM" id="SSF55785">
    <property type="entry name" value="PYP-like sensor domain (PAS domain)"/>
    <property type="match status" value="2"/>
</dbReference>
<dbReference type="eggNOG" id="COG2202">
    <property type="taxonomic scope" value="Bacteria"/>
</dbReference>
<dbReference type="Gene3D" id="1.10.287.130">
    <property type="match status" value="1"/>
</dbReference>
<keyword evidence="4 9" id="KW-0808">Transferase</keyword>